<protein>
    <submittedName>
        <fullName evidence="2">Uncharacterized protein</fullName>
    </submittedName>
</protein>
<name>A0A2I0KHM3_PUNGR</name>
<dbReference type="AlphaFoldDB" id="A0A2I0KHM3"/>
<accession>A0A2I0KHM3</accession>
<reference evidence="2 3" key="1">
    <citation type="submission" date="2017-11" db="EMBL/GenBank/DDBJ databases">
        <title>De-novo sequencing of pomegranate (Punica granatum L.) genome.</title>
        <authorList>
            <person name="Akparov Z."/>
            <person name="Amiraslanov A."/>
            <person name="Hajiyeva S."/>
            <person name="Abbasov M."/>
            <person name="Kaur K."/>
            <person name="Hamwieh A."/>
            <person name="Solovyev V."/>
            <person name="Salamov A."/>
            <person name="Braich B."/>
            <person name="Kosarev P."/>
            <person name="Mahmoud A."/>
            <person name="Hajiyev E."/>
            <person name="Babayeva S."/>
            <person name="Izzatullayeva V."/>
            <person name="Mammadov A."/>
            <person name="Mammadov A."/>
            <person name="Sharifova S."/>
            <person name="Ojaghi J."/>
            <person name="Eynullazada K."/>
            <person name="Bayramov B."/>
            <person name="Abdulazimova A."/>
            <person name="Shahmuradov I."/>
        </authorList>
    </citation>
    <scope>NUCLEOTIDE SEQUENCE [LARGE SCALE GENOMIC DNA]</scope>
    <source>
        <strain evidence="3">cv. AG2017</strain>
        <tissue evidence="2">Leaf</tissue>
    </source>
</reference>
<proteinExistence type="predicted"/>
<sequence>MGLPARSRCRSKNGPNPPSAMATDLLPGQYTLSFKCSFTFVRISKQALGMNEPFKGHLNSLEDALLVLSDLSYSHGYADYRRRAIHGFTPPRELLSGLSPYTSTGKRLDAEVPPFLRSRRQKRLSESHVVNTTVSVDNKHGPRGKVRPSTSRAPILLGAPSTGVTTHGRRRRLHKASDTDHEDRDIRIQHSCQGNLDRLRPRANLVLLFLDDRGNHL</sequence>
<organism evidence="2 3">
    <name type="scientific">Punica granatum</name>
    <name type="common">Pomegranate</name>
    <dbReference type="NCBI Taxonomy" id="22663"/>
    <lineage>
        <taxon>Eukaryota</taxon>
        <taxon>Viridiplantae</taxon>
        <taxon>Streptophyta</taxon>
        <taxon>Embryophyta</taxon>
        <taxon>Tracheophyta</taxon>
        <taxon>Spermatophyta</taxon>
        <taxon>Magnoliopsida</taxon>
        <taxon>eudicotyledons</taxon>
        <taxon>Gunneridae</taxon>
        <taxon>Pentapetalae</taxon>
        <taxon>rosids</taxon>
        <taxon>malvids</taxon>
        <taxon>Myrtales</taxon>
        <taxon>Lythraceae</taxon>
        <taxon>Punica</taxon>
    </lineage>
</organism>
<evidence type="ECO:0000313" key="3">
    <source>
        <dbReference type="Proteomes" id="UP000233551"/>
    </source>
</evidence>
<dbReference type="Proteomes" id="UP000233551">
    <property type="component" value="Unassembled WGS sequence"/>
</dbReference>
<feature type="region of interest" description="Disordered" evidence="1">
    <location>
        <begin position="135"/>
        <end position="183"/>
    </location>
</feature>
<keyword evidence="3" id="KW-1185">Reference proteome</keyword>
<feature type="region of interest" description="Disordered" evidence="1">
    <location>
        <begin position="1"/>
        <end position="21"/>
    </location>
</feature>
<evidence type="ECO:0000313" key="2">
    <source>
        <dbReference type="EMBL" id="PKI68015.1"/>
    </source>
</evidence>
<comment type="caution">
    <text evidence="2">The sequence shown here is derived from an EMBL/GenBank/DDBJ whole genome shotgun (WGS) entry which is preliminary data.</text>
</comment>
<evidence type="ECO:0000256" key="1">
    <source>
        <dbReference type="SAM" id="MobiDB-lite"/>
    </source>
</evidence>
<dbReference type="EMBL" id="PGOL01000571">
    <property type="protein sequence ID" value="PKI68015.1"/>
    <property type="molecule type" value="Genomic_DNA"/>
</dbReference>
<gene>
    <name evidence="2" type="ORF">CRG98_011611</name>
</gene>